<reference evidence="2 3" key="1">
    <citation type="submission" date="2017-11" db="EMBL/GenBank/DDBJ databases">
        <title>De novo assembly and phasing of dikaryotic genomes from two isolates of Puccinia coronata f. sp. avenae, the causal agent of oat crown rust.</title>
        <authorList>
            <person name="Miller M.E."/>
            <person name="Zhang Y."/>
            <person name="Omidvar V."/>
            <person name="Sperschneider J."/>
            <person name="Schwessinger B."/>
            <person name="Raley C."/>
            <person name="Palmer J.M."/>
            <person name="Garnica D."/>
            <person name="Upadhyaya N."/>
            <person name="Rathjen J."/>
            <person name="Taylor J.M."/>
            <person name="Park R.F."/>
            <person name="Dodds P.N."/>
            <person name="Hirsch C.D."/>
            <person name="Kianian S.F."/>
            <person name="Figueroa M."/>
        </authorList>
    </citation>
    <scope>NUCLEOTIDE SEQUENCE [LARGE SCALE GENOMIC DNA]</scope>
    <source>
        <strain evidence="2">12NC29</strain>
    </source>
</reference>
<evidence type="ECO:0000313" key="2">
    <source>
        <dbReference type="EMBL" id="PLW53888.1"/>
    </source>
</evidence>
<feature type="region of interest" description="Disordered" evidence="1">
    <location>
        <begin position="1"/>
        <end position="47"/>
    </location>
</feature>
<feature type="compositionally biased region" description="Low complexity" evidence="1">
    <location>
        <begin position="21"/>
        <end position="35"/>
    </location>
</feature>
<feature type="region of interest" description="Disordered" evidence="1">
    <location>
        <begin position="63"/>
        <end position="84"/>
    </location>
</feature>
<sequence length="100" mass="10507">MGALSKSRDWPELAGIEGDQPKPAQASASSIPPSKEATSAFHSGMKPLESFADSNQLHNLIAHISSKNKRSQTTPSTPGPLAYCISQTTENSAIDGINSI</sequence>
<gene>
    <name evidence="2" type="ORF">PCANC_09157</name>
</gene>
<dbReference type="Proteomes" id="UP000235388">
    <property type="component" value="Unassembled WGS sequence"/>
</dbReference>
<comment type="caution">
    <text evidence="2">The sequence shown here is derived from an EMBL/GenBank/DDBJ whole genome shotgun (WGS) entry which is preliminary data.</text>
</comment>
<organism evidence="2 3">
    <name type="scientific">Puccinia coronata f. sp. avenae</name>
    <dbReference type="NCBI Taxonomy" id="200324"/>
    <lineage>
        <taxon>Eukaryota</taxon>
        <taxon>Fungi</taxon>
        <taxon>Dikarya</taxon>
        <taxon>Basidiomycota</taxon>
        <taxon>Pucciniomycotina</taxon>
        <taxon>Pucciniomycetes</taxon>
        <taxon>Pucciniales</taxon>
        <taxon>Pucciniaceae</taxon>
        <taxon>Puccinia</taxon>
    </lineage>
</organism>
<dbReference type="AlphaFoldDB" id="A0A2N5VV61"/>
<evidence type="ECO:0000313" key="3">
    <source>
        <dbReference type="Proteomes" id="UP000235388"/>
    </source>
</evidence>
<accession>A0A2N5VV61</accession>
<feature type="compositionally biased region" description="Basic and acidic residues" evidence="1">
    <location>
        <begin position="1"/>
        <end position="11"/>
    </location>
</feature>
<dbReference type="EMBL" id="PGCJ01000055">
    <property type="protein sequence ID" value="PLW53888.1"/>
    <property type="molecule type" value="Genomic_DNA"/>
</dbReference>
<proteinExistence type="predicted"/>
<evidence type="ECO:0000256" key="1">
    <source>
        <dbReference type="SAM" id="MobiDB-lite"/>
    </source>
</evidence>
<keyword evidence="3" id="KW-1185">Reference proteome</keyword>
<name>A0A2N5VV61_9BASI</name>
<protein>
    <submittedName>
        <fullName evidence="2">Uncharacterized protein</fullName>
    </submittedName>
</protein>